<evidence type="ECO:0000256" key="1">
    <source>
        <dbReference type="ARBA" id="ARBA00005662"/>
    </source>
</evidence>
<accession>A0A0F6YGK2</accession>
<dbReference type="InterPro" id="IPR052169">
    <property type="entry name" value="CW_Biosynth-Accessory"/>
</dbReference>
<dbReference type="InterPro" id="IPR019079">
    <property type="entry name" value="Capsule_synth_CapA"/>
</dbReference>
<evidence type="ECO:0000313" key="4">
    <source>
        <dbReference type="Proteomes" id="UP000034883"/>
    </source>
</evidence>
<dbReference type="KEGG" id="samy:DB32_000105"/>
<gene>
    <name evidence="3" type="ORF">DB32_000105</name>
</gene>
<dbReference type="AlphaFoldDB" id="A0A0F6YGK2"/>
<comment type="similarity">
    <text evidence="1">Belongs to the CapA family.</text>
</comment>
<dbReference type="EMBL" id="CP011125">
    <property type="protein sequence ID" value="AKF02957.1"/>
    <property type="molecule type" value="Genomic_DNA"/>
</dbReference>
<dbReference type="CDD" id="cd07381">
    <property type="entry name" value="MPP_CapA"/>
    <property type="match status" value="1"/>
</dbReference>
<dbReference type="SUPFAM" id="SSF56300">
    <property type="entry name" value="Metallo-dependent phosphatases"/>
    <property type="match status" value="1"/>
</dbReference>
<dbReference type="Proteomes" id="UP000034883">
    <property type="component" value="Chromosome"/>
</dbReference>
<dbReference type="Gene3D" id="3.60.21.10">
    <property type="match status" value="1"/>
</dbReference>
<dbReference type="PANTHER" id="PTHR33393">
    <property type="entry name" value="POLYGLUTAMINE SYNTHESIS ACCESSORY PROTEIN RV0574C-RELATED"/>
    <property type="match status" value="1"/>
</dbReference>
<dbReference type="PANTHER" id="PTHR33393:SF11">
    <property type="entry name" value="POLYGLUTAMINE SYNTHESIS ACCESSORY PROTEIN RV0574C-RELATED"/>
    <property type="match status" value="1"/>
</dbReference>
<organism evidence="3 4">
    <name type="scientific">Sandaracinus amylolyticus</name>
    <dbReference type="NCBI Taxonomy" id="927083"/>
    <lineage>
        <taxon>Bacteria</taxon>
        <taxon>Pseudomonadati</taxon>
        <taxon>Myxococcota</taxon>
        <taxon>Polyangia</taxon>
        <taxon>Polyangiales</taxon>
        <taxon>Sandaracinaceae</taxon>
        <taxon>Sandaracinus</taxon>
    </lineage>
</organism>
<evidence type="ECO:0000313" key="3">
    <source>
        <dbReference type="EMBL" id="AKF02957.1"/>
    </source>
</evidence>
<name>A0A0F6YGK2_9BACT</name>
<reference evidence="3 4" key="1">
    <citation type="submission" date="2015-03" db="EMBL/GenBank/DDBJ databases">
        <title>Genome assembly of Sandaracinus amylolyticus DSM 53668.</title>
        <authorList>
            <person name="Sharma G."/>
            <person name="Subramanian S."/>
        </authorList>
    </citation>
    <scope>NUCLEOTIDE SEQUENCE [LARGE SCALE GENOMIC DNA]</scope>
    <source>
        <strain evidence="3 4">DSM 53668</strain>
    </source>
</reference>
<proteinExistence type="inferred from homology"/>
<dbReference type="SMART" id="SM00854">
    <property type="entry name" value="PGA_cap"/>
    <property type="match status" value="1"/>
</dbReference>
<evidence type="ECO:0000259" key="2">
    <source>
        <dbReference type="SMART" id="SM00854"/>
    </source>
</evidence>
<protein>
    <submittedName>
        <fullName evidence="3">Capsule biosynthesis protein capA</fullName>
    </submittedName>
</protein>
<keyword evidence="4" id="KW-1185">Reference proteome</keyword>
<feature type="domain" description="Capsule synthesis protein CapA" evidence="2">
    <location>
        <begin position="40"/>
        <end position="321"/>
    </location>
</feature>
<dbReference type="STRING" id="927083.DB32_000105"/>
<dbReference type="Pfam" id="PF09587">
    <property type="entry name" value="PGA_cap"/>
    <property type="match status" value="1"/>
</dbReference>
<dbReference type="InterPro" id="IPR029052">
    <property type="entry name" value="Metallo-depent_PP-like"/>
</dbReference>
<sequence length="403" mass="44039">MSRSRWAWDRRDRSTCDPSSTVPQDSIVHALRAMQSDTTTVFLGGDVMTGRGIDQILRAPASPELHEEWVRDARDYVRLAEDANGPIPREVEDGYVWGELADELARVAPSARVVNLETSLTARGEPWPDKPVCYRMSPSNVGCLRAARIDVCTLANNHVLDYGEVGLADTLDTLARAHIAVAGAGIDGPHAQRPARVPLAGGGDLVVLAVGCEDAGIPSEWAASAERAGVDLLPDLTSQSIARLCDRVRAIDRAGDLVVVSIHWGSNWGDDVTLSHVELAHRVIDAGGDVVHGHSSHHPRAIEVHGGRPIFYGCGDLLNDYEGIHGHEAHRPDLALAYFAELERSSGALVSLVMQPLRMRKLRLERASREDAEWLAARLDRVCERFGSRVVLTDDDRLALRWS</sequence>